<evidence type="ECO:0000256" key="3">
    <source>
        <dbReference type="ARBA" id="ARBA00022827"/>
    </source>
</evidence>
<reference evidence="7" key="1">
    <citation type="journal article" date="2019" name="Int. J. Syst. Evol. Microbiol.">
        <title>The Global Catalogue of Microorganisms (GCM) 10K type strain sequencing project: providing services to taxonomists for standard genome sequencing and annotation.</title>
        <authorList>
            <consortium name="The Broad Institute Genomics Platform"/>
            <consortium name="The Broad Institute Genome Sequencing Center for Infectious Disease"/>
            <person name="Wu L."/>
            <person name="Ma J."/>
        </authorList>
    </citation>
    <scope>NUCLEOTIDE SEQUENCE [LARGE SCALE GENOMIC DNA]</scope>
    <source>
        <strain evidence="7">DFY41</strain>
    </source>
</reference>
<organism evidence="6 7">
    <name type="scientific">Nocardioides taihuensis</name>
    <dbReference type="NCBI Taxonomy" id="1835606"/>
    <lineage>
        <taxon>Bacteria</taxon>
        <taxon>Bacillati</taxon>
        <taxon>Actinomycetota</taxon>
        <taxon>Actinomycetes</taxon>
        <taxon>Propionibacteriales</taxon>
        <taxon>Nocardioidaceae</taxon>
        <taxon>Nocardioides</taxon>
    </lineage>
</organism>
<dbReference type="InterPro" id="IPR045170">
    <property type="entry name" value="MTOX"/>
</dbReference>
<dbReference type="SUPFAM" id="SSF54373">
    <property type="entry name" value="FAD-linked reductases, C-terminal domain"/>
    <property type="match status" value="1"/>
</dbReference>
<proteinExistence type="predicted"/>
<comment type="cofactor">
    <cofactor evidence="1">
        <name>FAD</name>
        <dbReference type="ChEBI" id="CHEBI:57692"/>
    </cofactor>
</comment>
<evidence type="ECO:0000259" key="5">
    <source>
        <dbReference type="Pfam" id="PF01266"/>
    </source>
</evidence>
<keyword evidence="4" id="KW-0560">Oxidoreductase</keyword>
<dbReference type="InterPro" id="IPR006076">
    <property type="entry name" value="FAD-dep_OxRdtase"/>
</dbReference>
<protein>
    <submittedName>
        <fullName evidence="6">FAD-dependent oxidoreductase</fullName>
    </submittedName>
</protein>
<comment type="caution">
    <text evidence="6">The sequence shown here is derived from an EMBL/GenBank/DDBJ whole genome shotgun (WGS) entry which is preliminary data.</text>
</comment>
<dbReference type="EMBL" id="JBHSKD010000012">
    <property type="protein sequence ID" value="MFC5177553.1"/>
    <property type="molecule type" value="Genomic_DNA"/>
</dbReference>
<accession>A0ABW0BK23</accession>
<name>A0ABW0BK23_9ACTN</name>
<dbReference type="PANTHER" id="PTHR10961">
    <property type="entry name" value="PEROXISOMAL SARCOSINE OXIDASE"/>
    <property type="match status" value="1"/>
</dbReference>
<keyword evidence="2" id="KW-0285">Flavoprotein</keyword>
<gene>
    <name evidence="6" type="ORF">ACFPGP_12775</name>
</gene>
<evidence type="ECO:0000256" key="2">
    <source>
        <dbReference type="ARBA" id="ARBA00022630"/>
    </source>
</evidence>
<evidence type="ECO:0000313" key="7">
    <source>
        <dbReference type="Proteomes" id="UP001596087"/>
    </source>
</evidence>
<keyword evidence="3" id="KW-0274">FAD</keyword>
<dbReference type="Pfam" id="PF01266">
    <property type="entry name" value="DAO"/>
    <property type="match status" value="1"/>
</dbReference>
<evidence type="ECO:0000313" key="6">
    <source>
        <dbReference type="EMBL" id="MFC5177553.1"/>
    </source>
</evidence>
<dbReference type="Gene3D" id="3.50.50.60">
    <property type="entry name" value="FAD/NAD(P)-binding domain"/>
    <property type="match status" value="1"/>
</dbReference>
<dbReference type="PANTHER" id="PTHR10961:SF7">
    <property type="entry name" value="FAD DEPENDENT OXIDOREDUCTASE DOMAIN-CONTAINING PROTEIN"/>
    <property type="match status" value="1"/>
</dbReference>
<evidence type="ECO:0000256" key="4">
    <source>
        <dbReference type="ARBA" id="ARBA00023002"/>
    </source>
</evidence>
<dbReference type="Proteomes" id="UP001596087">
    <property type="component" value="Unassembled WGS sequence"/>
</dbReference>
<feature type="domain" description="FAD dependent oxidoreductase" evidence="5">
    <location>
        <begin position="6"/>
        <end position="353"/>
    </location>
</feature>
<dbReference type="RefSeq" id="WP_378590674.1">
    <property type="nucleotide sequence ID" value="NZ_JBHSKD010000012.1"/>
</dbReference>
<dbReference type="SUPFAM" id="SSF51905">
    <property type="entry name" value="FAD/NAD(P)-binding domain"/>
    <property type="match status" value="1"/>
</dbReference>
<sequence length="373" mass="40419">MTHSYDVAVIGAGAMGSAAARALARSGREVLVLEQLGLGHDRGGSHGRTRIFRVGTEQTHYLEMAQQARSLWGELESELDTRLLTVTGAVEHGLGAGVIADFSGLLTEHRVDHLVLDPGEATTRWPGMRFEGPVLLQPGGAVIHADRVVAGLQRLARDAGATFRTGVRVEQVTVDSDGDGVGLRAGDETIRARRLVVTAGPWTASLLAGVLTMPAITATQEQPRLFEPRDPAHAWPCFVHWRHETGEWGRIESYGLLEDGTVKVGLHAGGVVVDPDHRDFLPEPRRDEVLRSYVRDWFPGLDADRSTAISCVYDNTDNGDFVIDRVGPVTVAAGFNGEGFKFVPWVGELVRDLVLGVAEPPAIFTLARHRSAR</sequence>
<dbReference type="InterPro" id="IPR036188">
    <property type="entry name" value="FAD/NAD-bd_sf"/>
</dbReference>
<evidence type="ECO:0000256" key="1">
    <source>
        <dbReference type="ARBA" id="ARBA00001974"/>
    </source>
</evidence>
<keyword evidence="7" id="KW-1185">Reference proteome</keyword>
<dbReference type="Gene3D" id="3.30.9.10">
    <property type="entry name" value="D-Amino Acid Oxidase, subunit A, domain 2"/>
    <property type="match status" value="1"/>
</dbReference>